<dbReference type="PANTHER" id="PTHR21221">
    <property type="entry name" value="UREIDOGLYCOLATE HYDROLASE"/>
    <property type="match status" value="1"/>
</dbReference>
<comment type="catalytic activity">
    <reaction evidence="4">
        <text>(S)-ureidoglycolate = urea + glyoxylate</text>
        <dbReference type="Rhea" id="RHEA:11304"/>
        <dbReference type="ChEBI" id="CHEBI:16199"/>
        <dbReference type="ChEBI" id="CHEBI:36655"/>
        <dbReference type="ChEBI" id="CHEBI:57296"/>
        <dbReference type="EC" id="4.3.2.3"/>
    </reaction>
</comment>
<keyword evidence="2" id="KW-0659">Purine metabolism</keyword>
<dbReference type="CDD" id="cd20298">
    <property type="entry name" value="cupin_UAH"/>
    <property type="match status" value="1"/>
</dbReference>
<organism evidence="5 6">
    <name type="scientific">Bradyrhizobium denitrificans</name>
    <dbReference type="NCBI Taxonomy" id="2734912"/>
    <lineage>
        <taxon>Bacteria</taxon>
        <taxon>Pseudomonadati</taxon>
        <taxon>Pseudomonadota</taxon>
        <taxon>Alphaproteobacteria</taxon>
        <taxon>Hyphomicrobiales</taxon>
        <taxon>Nitrobacteraceae</taxon>
        <taxon>Bradyrhizobium</taxon>
    </lineage>
</organism>
<comment type="subunit">
    <text evidence="1">Homodimer.</text>
</comment>
<comment type="caution">
    <text evidence="5">The sequence shown here is derived from an EMBL/GenBank/DDBJ whole genome shotgun (WGS) entry which is preliminary data.</text>
</comment>
<dbReference type="InterPro" id="IPR047233">
    <property type="entry name" value="UAH_cupin"/>
</dbReference>
<keyword evidence="6" id="KW-1185">Reference proteome</keyword>
<proteinExistence type="predicted"/>
<keyword evidence="3 5" id="KW-0456">Lyase</keyword>
<gene>
    <name evidence="5" type="ORF">JQ619_17785</name>
</gene>
<dbReference type="PIRSF" id="PIRSF017306">
    <property type="entry name" value="Ureidogly_hydro"/>
    <property type="match status" value="1"/>
</dbReference>
<dbReference type="PANTHER" id="PTHR21221:SF1">
    <property type="entry name" value="UREIDOGLYCOLATE LYASE"/>
    <property type="match status" value="1"/>
</dbReference>
<dbReference type="EMBL" id="JAFCLK010000015">
    <property type="protein sequence ID" value="MBR1137622.1"/>
    <property type="molecule type" value="Genomic_DNA"/>
</dbReference>
<evidence type="ECO:0000313" key="6">
    <source>
        <dbReference type="Proteomes" id="UP001314635"/>
    </source>
</evidence>
<dbReference type="InterPro" id="IPR007247">
    <property type="entry name" value="Ureidogly_lyase"/>
</dbReference>
<dbReference type="GO" id="GO:0016829">
    <property type="term" value="F:lyase activity"/>
    <property type="evidence" value="ECO:0007669"/>
    <property type="project" value="UniProtKB-KW"/>
</dbReference>
<dbReference type="RefSeq" id="WP_012045278.1">
    <property type="nucleotide sequence ID" value="NZ_JABFDP010000019.1"/>
</dbReference>
<protein>
    <submittedName>
        <fullName evidence="5">Ureidoglycolate lyase</fullName>
    </submittedName>
</protein>
<dbReference type="InterPro" id="IPR024060">
    <property type="entry name" value="Ureidoglycolate_lyase_dom_sf"/>
</dbReference>
<evidence type="ECO:0000256" key="4">
    <source>
        <dbReference type="ARBA" id="ARBA00047684"/>
    </source>
</evidence>
<dbReference type="SUPFAM" id="SSF51182">
    <property type="entry name" value="RmlC-like cupins"/>
    <property type="match status" value="1"/>
</dbReference>
<evidence type="ECO:0000313" key="5">
    <source>
        <dbReference type="EMBL" id="MBR1137622.1"/>
    </source>
</evidence>
<dbReference type="Gene3D" id="2.60.120.480">
    <property type="entry name" value="Ureidoglycolate hydrolase"/>
    <property type="match status" value="1"/>
</dbReference>
<name>A0ABS5G8H5_9BRAD</name>
<dbReference type="InterPro" id="IPR011051">
    <property type="entry name" value="RmlC_Cupin_sf"/>
</dbReference>
<dbReference type="Proteomes" id="UP001314635">
    <property type="component" value="Unassembled WGS sequence"/>
</dbReference>
<dbReference type="Pfam" id="PF04115">
    <property type="entry name" value="Ureidogly_lyase"/>
    <property type="match status" value="1"/>
</dbReference>
<reference evidence="6" key="1">
    <citation type="journal article" date="2021" name="ISME J.">
        <title>Evolutionary origin and ecological implication of a unique nif island in free-living Bradyrhizobium lineages.</title>
        <authorList>
            <person name="Tao J."/>
        </authorList>
    </citation>
    <scope>NUCLEOTIDE SEQUENCE [LARGE SCALE GENOMIC DNA]</scope>
    <source>
        <strain evidence="6">SZCCT0094</strain>
    </source>
</reference>
<sequence length="161" mass="17850">MPSLTPQPLTKAAFAAFGDVVETDGAAPIEINQGFARRCNGLANIDVTSGGAAVNISLFEAKPRPLPIEIKLMERHPLGSQLFMPLQDRPWLVLVCHDPRDAASYQAFTATGRQGVNYARNVWHHPLLVFDEASRFMVVDRMTSDNLEEVWLERPLVLSIP</sequence>
<evidence type="ECO:0000256" key="1">
    <source>
        <dbReference type="ARBA" id="ARBA00011738"/>
    </source>
</evidence>
<dbReference type="NCBIfam" id="NF009932">
    <property type="entry name" value="PRK13395.1"/>
    <property type="match status" value="1"/>
</dbReference>
<evidence type="ECO:0000256" key="3">
    <source>
        <dbReference type="ARBA" id="ARBA00023239"/>
    </source>
</evidence>
<evidence type="ECO:0000256" key="2">
    <source>
        <dbReference type="ARBA" id="ARBA00022631"/>
    </source>
</evidence>
<accession>A0ABS5G8H5</accession>